<dbReference type="AlphaFoldDB" id="A0A0B2U7Z3"/>
<proteinExistence type="predicted"/>
<evidence type="ECO:0000256" key="1">
    <source>
        <dbReference type="ARBA" id="ARBA00022729"/>
    </source>
</evidence>
<gene>
    <name evidence="3" type="ORF">DH17_16435</name>
</gene>
<dbReference type="Gene3D" id="2.40.50.200">
    <property type="entry name" value="Bacterial OB-fold"/>
    <property type="match status" value="1"/>
</dbReference>
<evidence type="ECO:0000313" key="3">
    <source>
        <dbReference type="EMBL" id="KHN67101.1"/>
    </source>
</evidence>
<evidence type="ECO:0000313" key="4">
    <source>
        <dbReference type="Proteomes" id="UP000031012"/>
    </source>
</evidence>
<feature type="chain" id="PRO_5002076164" evidence="2">
    <location>
        <begin position="22"/>
        <end position="119"/>
    </location>
</feature>
<dbReference type="Pfam" id="PF04076">
    <property type="entry name" value="BOF"/>
    <property type="match status" value="1"/>
</dbReference>
<protein>
    <submittedName>
        <fullName evidence="3">Signal peptide protein</fullName>
    </submittedName>
</protein>
<keyword evidence="1 2" id="KW-0732">Signal</keyword>
<dbReference type="NCBIfam" id="NF033674">
    <property type="entry name" value="stress_OB_fold"/>
    <property type="match status" value="1"/>
</dbReference>
<sequence>MKMLKVMLMITGLTAASVAMANTPVNQAAIAPVTLTTVKHALTAKDNTPVKLHGQVVKSLGDEKYQFRDKTGSITVDVDDELWQGRPISPNTNVTLIGEVDIDYKPLKRVEIEVDQVQF</sequence>
<dbReference type="PANTHER" id="PTHR36571">
    <property type="entry name" value="PROTEIN YGIW"/>
    <property type="match status" value="1"/>
</dbReference>
<feature type="signal peptide" evidence="2">
    <location>
        <begin position="1"/>
        <end position="21"/>
    </location>
</feature>
<dbReference type="InterPro" id="IPR036700">
    <property type="entry name" value="BOBF_sf"/>
</dbReference>
<name>A0A0B2U7Z3_9GAMM</name>
<dbReference type="SUPFAM" id="SSF101756">
    <property type="entry name" value="Hypothetical protein YgiW"/>
    <property type="match status" value="1"/>
</dbReference>
<accession>A0A0B2U7Z3</accession>
<dbReference type="Proteomes" id="UP000031012">
    <property type="component" value="Unassembled WGS sequence"/>
</dbReference>
<organism evidence="3 4">
    <name type="scientific">Acinetobacter oleivorans</name>
    <dbReference type="NCBI Taxonomy" id="1148157"/>
    <lineage>
        <taxon>Bacteria</taxon>
        <taxon>Pseudomonadati</taxon>
        <taxon>Pseudomonadota</taxon>
        <taxon>Gammaproteobacteria</taxon>
        <taxon>Moraxellales</taxon>
        <taxon>Moraxellaceae</taxon>
        <taxon>Acinetobacter</taxon>
    </lineage>
</organism>
<reference evidence="3 4" key="1">
    <citation type="submission" date="2014-03" db="EMBL/GenBank/DDBJ databases">
        <title>Genome sequence of the diesel-degrader and plant-growth promoter Acinetobacter oleivorans PF-1 isolated from the roots of poplar tree.</title>
        <authorList>
            <person name="Gkorezis P."/>
            <person name="van Hamme J."/>
            <person name="Rineau F."/>
            <person name="Vangronsveld J."/>
            <person name="Francetti A."/>
        </authorList>
    </citation>
    <scope>NUCLEOTIDE SEQUENCE [LARGE SCALE GENOMIC DNA]</scope>
    <source>
        <strain evidence="3 4">PF1</strain>
    </source>
</reference>
<dbReference type="InterPro" id="IPR005220">
    <property type="entry name" value="CarO-like"/>
</dbReference>
<evidence type="ECO:0000256" key="2">
    <source>
        <dbReference type="SAM" id="SignalP"/>
    </source>
</evidence>
<dbReference type="PANTHER" id="PTHR36571:SF1">
    <property type="entry name" value="PROTEIN YGIW"/>
    <property type="match status" value="1"/>
</dbReference>
<comment type="caution">
    <text evidence="3">The sequence shown here is derived from an EMBL/GenBank/DDBJ whole genome shotgun (WGS) entry which is preliminary data.</text>
</comment>
<dbReference type="EMBL" id="JHQK01000006">
    <property type="protein sequence ID" value="KHN67101.1"/>
    <property type="molecule type" value="Genomic_DNA"/>
</dbReference>